<accession>A0A432GPH8</accession>
<protein>
    <submittedName>
        <fullName evidence="2">Uncharacterized protein</fullName>
    </submittedName>
</protein>
<proteinExistence type="predicted"/>
<gene>
    <name evidence="2" type="ORF">DSY95_04775</name>
</gene>
<feature type="compositionally biased region" description="Basic and acidic residues" evidence="1">
    <location>
        <begin position="24"/>
        <end position="43"/>
    </location>
</feature>
<dbReference type="Proteomes" id="UP000287719">
    <property type="component" value="Unassembled WGS sequence"/>
</dbReference>
<dbReference type="EMBL" id="QNZJ01000213">
    <property type="protein sequence ID" value="RTZ85459.1"/>
    <property type="molecule type" value="Genomic_DNA"/>
</dbReference>
<reference evidence="2 3" key="1">
    <citation type="submission" date="2018-06" db="EMBL/GenBank/DDBJ databases">
        <title>Combined omics and stable isotope probing to characterize newly discovered Mariana Back-Arc vent microbial communities.</title>
        <authorList>
            <person name="Trembath-Reichert E."/>
            <person name="Huber J.A."/>
        </authorList>
    </citation>
    <scope>NUCLEOTIDE SEQUENCE [LARGE SCALE GENOMIC DNA]</scope>
    <source>
        <strain evidence="2">MAG 54</strain>
    </source>
</reference>
<evidence type="ECO:0000256" key="1">
    <source>
        <dbReference type="SAM" id="MobiDB-lite"/>
    </source>
</evidence>
<sequence>MFTFSWVLLENSKVSSFYSPKAGPIEKRDTRTDGHTDGRTDRRTNKHQILGTLYTKGPKGQKFTVSLNELY</sequence>
<comment type="caution">
    <text evidence="2">The sequence shown here is derived from an EMBL/GenBank/DDBJ whole genome shotgun (WGS) entry which is preliminary data.</text>
</comment>
<evidence type="ECO:0000313" key="3">
    <source>
        <dbReference type="Proteomes" id="UP000287719"/>
    </source>
</evidence>
<name>A0A432GPH8_9DELT</name>
<organism evidence="2 3">
    <name type="scientific">SAR324 cluster bacterium</name>
    <dbReference type="NCBI Taxonomy" id="2024889"/>
    <lineage>
        <taxon>Bacteria</taxon>
        <taxon>Deltaproteobacteria</taxon>
        <taxon>SAR324 cluster</taxon>
    </lineage>
</organism>
<evidence type="ECO:0000313" key="2">
    <source>
        <dbReference type="EMBL" id="RTZ85459.1"/>
    </source>
</evidence>
<feature type="region of interest" description="Disordered" evidence="1">
    <location>
        <begin position="19"/>
        <end position="43"/>
    </location>
</feature>
<dbReference type="AlphaFoldDB" id="A0A432GPH8"/>